<keyword evidence="3 6" id="KW-0732">Signal</keyword>
<organism evidence="8 9">
    <name type="scientific">Paractinoplanes atraurantiacus</name>
    <dbReference type="NCBI Taxonomy" id="1036182"/>
    <lineage>
        <taxon>Bacteria</taxon>
        <taxon>Bacillati</taxon>
        <taxon>Actinomycetota</taxon>
        <taxon>Actinomycetes</taxon>
        <taxon>Micromonosporales</taxon>
        <taxon>Micromonosporaceae</taxon>
        <taxon>Paractinoplanes</taxon>
    </lineage>
</organism>
<feature type="domain" description="CopC" evidence="7">
    <location>
        <begin position="25"/>
        <end position="118"/>
    </location>
</feature>
<dbReference type="GO" id="GO:0042597">
    <property type="term" value="C:periplasmic space"/>
    <property type="evidence" value="ECO:0007669"/>
    <property type="project" value="InterPro"/>
</dbReference>
<keyword evidence="2" id="KW-0479">Metal-binding</keyword>
<comment type="subcellular location">
    <subcellularLocation>
        <location evidence="1">Cell envelope</location>
    </subcellularLocation>
</comment>
<dbReference type="GO" id="GO:0006825">
    <property type="term" value="P:copper ion transport"/>
    <property type="evidence" value="ECO:0007669"/>
    <property type="project" value="InterPro"/>
</dbReference>
<dbReference type="OrthoDB" id="5242236at2"/>
<keyword evidence="9" id="KW-1185">Reference proteome</keyword>
<reference evidence="8 9" key="1">
    <citation type="submission" date="2017-09" db="EMBL/GenBank/DDBJ databases">
        <authorList>
            <person name="Ehlers B."/>
            <person name="Leendertz F.H."/>
        </authorList>
    </citation>
    <scope>NUCLEOTIDE SEQUENCE [LARGE SCALE GENOMIC DNA]</scope>
    <source>
        <strain evidence="8 9">CGMCC 4.6857</strain>
    </source>
</reference>
<dbReference type="PANTHER" id="PTHR34820">
    <property type="entry name" value="INNER MEMBRANE PROTEIN YEBZ"/>
    <property type="match status" value="1"/>
</dbReference>
<feature type="transmembrane region" description="Helical" evidence="5">
    <location>
        <begin position="142"/>
        <end position="164"/>
    </location>
</feature>
<name>A0A285J395_9ACTN</name>
<evidence type="ECO:0000256" key="4">
    <source>
        <dbReference type="ARBA" id="ARBA00023008"/>
    </source>
</evidence>
<dbReference type="InterPro" id="IPR007348">
    <property type="entry name" value="CopC_dom"/>
</dbReference>
<protein>
    <recommendedName>
        <fullName evidence="7">CopC domain-containing protein</fullName>
    </recommendedName>
</protein>
<feature type="signal peptide" evidence="6">
    <location>
        <begin position="1"/>
        <end position="24"/>
    </location>
</feature>
<dbReference type="Pfam" id="PF04234">
    <property type="entry name" value="CopC"/>
    <property type="match status" value="1"/>
</dbReference>
<dbReference type="GO" id="GO:0005507">
    <property type="term" value="F:copper ion binding"/>
    <property type="evidence" value="ECO:0007669"/>
    <property type="project" value="InterPro"/>
</dbReference>
<keyword evidence="5" id="KW-1133">Transmembrane helix</keyword>
<dbReference type="AlphaFoldDB" id="A0A285J395"/>
<dbReference type="RefSeq" id="WP_097323535.1">
    <property type="nucleotide sequence ID" value="NZ_OBDY01000015.1"/>
</dbReference>
<evidence type="ECO:0000256" key="5">
    <source>
        <dbReference type="SAM" id="Phobius"/>
    </source>
</evidence>
<evidence type="ECO:0000313" key="9">
    <source>
        <dbReference type="Proteomes" id="UP000219612"/>
    </source>
</evidence>
<keyword evidence="4" id="KW-0186">Copper</keyword>
<evidence type="ECO:0000256" key="3">
    <source>
        <dbReference type="ARBA" id="ARBA00022729"/>
    </source>
</evidence>
<accession>A0A285J395</accession>
<dbReference type="InterPro" id="IPR032694">
    <property type="entry name" value="CopC/D"/>
</dbReference>
<gene>
    <name evidence="8" type="ORF">SAMN05421748_115131</name>
</gene>
<dbReference type="Gene3D" id="2.60.40.1220">
    <property type="match status" value="1"/>
</dbReference>
<feature type="chain" id="PRO_5012379943" description="CopC domain-containing protein" evidence="6">
    <location>
        <begin position="25"/>
        <end position="171"/>
    </location>
</feature>
<keyword evidence="5" id="KW-0472">Membrane</keyword>
<keyword evidence="5" id="KW-0812">Transmembrane</keyword>
<dbReference type="InterPro" id="IPR014755">
    <property type="entry name" value="Cu-Rt/internalin_Ig-like"/>
</dbReference>
<evidence type="ECO:0000313" key="8">
    <source>
        <dbReference type="EMBL" id="SNY54678.1"/>
    </source>
</evidence>
<dbReference type="GO" id="GO:0030313">
    <property type="term" value="C:cell envelope"/>
    <property type="evidence" value="ECO:0007669"/>
    <property type="project" value="UniProtKB-SubCell"/>
</dbReference>
<dbReference type="GO" id="GO:0046688">
    <property type="term" value="P:response to copper ion"/>
    <property type="evidence" value="ECO:0007669"/>
    <property type="project" value="InterPro"/>
</dbReference>
<dbReference type="EMBL" id="OBDY01000015">
    <property type="protein sequence ID" value="SNY54678.1"/>
    <property type="molecule type" value="Genomic_DNA"/>
</dbReference>
<dbReference type="SUPFAM" id="SSF81296">
    <property type="entry name" value="E set domains"/>
    <property type="match status" value="1"/>
</dbReference>
<evidence type="ECO:0000259" key="7">
    <source>
        <dbReference type="Pfam" id="PF04234"/>
    </source>
</evidence>
<dbReference type="PANTHER" id="PTHR34820:SF4">
    <property type="entry name" value="INNER MEMBRANE PROTEIN YEBZ"/>
    <property type="match status" value="1"/>
</dbReference>
<evidence type="ECO:0000256" key="2">
    <source>
        <dbReference type="ARBA" id="ARBA00022723"/>
    </source>
</evidence>
<dbReference type="Proteomes" id="UP000219612">
    <property type="component" value="Unassembled WGS sequence"/>
</dbReference>
<evidence type="ECO:0000256" key="6">
    <source>
        <dbReference type="SAM" id="SignalP"/>
    </source>
</evidence>
<dbReference type="InterPro" id="IPR014756">
    <property type="entry name" value="Ig_E-set"/>
</dbReference>
<proteinExistence type="predicted"/>
<evidence type="ECO:0000256" key="1">
    <source>
        <dbReference type="ARBA" id="ARBA00004196"/>
    </source>
</evidence>
<dbReference type="GO" id="GO:0005886">
    <property type="term" value="C:plasma membrane"/>
    <property type="evidence" value="ECO:0007669"/>
    <property type="project" value="TreeGrafter"/>
</dbReference>
<sequence length="171" mass="17816">MTRRLLVALLVLGAFLVPGSPAWAHNQLTYAEPAADSKLAAPPTSVTLRFVETLKPDFTTIVVSGANRQRVPSTPPAIQGNTGVLTLTGELANGLYTVAYRTVSVDGHAVQGSYTFVVDDPAKPAAAIAVAAPSSSSKDGGFAMIPVLIAVSAGIVLAAVAFFLRMRRRQV</sequence>